<feature type="compositionally biased region" description="Basic and acidic residues" evidence="1">
    <location>
        <begin position="88"/>
        <end position="98"/>
    </location>
</feature>
<dbReference type="Proteomes" id="UP000266669">
    <property type="component" value="Unassembled WGS sequence"/>
</dbReference>
<protein>
    <submittedName>
        <fullName evidence="2">Uncharacterized protein</fullName>
    </submittedName>
</protein>
<feature type="region of interest" description="Disordered" evidence="1">
    <location>
        <begin position="72"/>
        <end position="98"/>
    </location>
</feature>
<dbReference type="EMBL" id="QHCS01000005">
    <property type="protein sequence ID" value="RHX84369.1"/>
    <property type="molecule type" value="Genomic_DNA"/>
</dbReference>
<evidence type="ECO:0000313" key="2">
    <source>
        <dbReference type="EMBL" id="RHX84369.1"/>
    </source>
</evidence>
<gene>
    <name evidence="2" type="ORF">DLM78_16615</name>
</gene>
<evidence type="ECO:0000256" key="1">
    <source>
        <dbReference type="SAM" id="MobiDB-lite"/>
    </source>
</evidence>
<accession>A0A8B3CNJ2</accession>
<organism evidence="2 3">
    <name type="scientific">Leptospira stimsonii</name>
    <dbReference type="NCBI Taxonomy" id="2202203"/>
    <lineage>
        <taxon>Bacteria</taxon>
        <taxon>Pseudomonadati</taxon>
        <taxon>Spirochaetota</taxon>
        <taxon>Spirochaetia</taxon>
        <taxon>Leptospirales</taxon>
        <taxon>Leptospiraceae</taxon>
        <taxon>Leptospira</taxon>
    </lineage>
</organism>
<reference evidence="3" key="1">
    <citation type="submission" date="2018-05" db="EMBL/GenBank/DDBJ databases">
        <title>Leptospira yasudae sp. nov. and Leptospira stimsonii sp. nov., two pathogenic species of the genus Leptospira isolated from environmental sources.</title>
        <authorList>
            <person name="Casanovas-Massana A."/>
            <person name="Hamond C."/>
            <person name="Santos L.A."/>
            <person name="Hacker K.P."/>
            <person name="Balassiano I."/>
            <person name="Medeiros M.A."/>
            <person name="Reis M.G."/>
            <person name="Ko A.I."/>
            <person name="Wunder E.A."/>
        </authorList>
    </citation>
    <scope>NUCLEOTIDE SEQUENCE [LARGE SCALE GENOMIC DNA]</scope>
    <source>
        <strain evidence="3">AMB6-RJ</strain>
    </source>
</reference>
<evidence type="ECO:0000313" key="3">
    <source>
        <dbReference type="Proteomes" id="UP000266669"/>
    </source>
</evidence>
<proteinExistence type="predicted"/>
<dbReference type="AlphaFoldDB" id="A0A8B3CNJ2"/>
<name>A0A8B3CNJ2_9LEPT</name>
<sequence length="98" mass="11285">MNSFFGNGIINESEVVEIKKVFRIRKNVWKEKKLKRLKNRVAWIGRIEPLLSASLFCVARIKSETIDRIITSRRQPESGGVGTTAGSIRRDERRVPVF</sequence>
<comment type="caution">
    <text evidence="2">The sequence shown here is derived from an EMBL/GenBank/DDBJ whole genome shotgun (WGS) entry which is preliminary data.</text>
</comment>